<dbReference type="GO" id="GO:0000785">
    <property type="term" value="C:chromatin"/>
    <property type="evidence" value="ECO:0007669"/>
    <property type="project" value="TreeGrafter"/>
</dbReference>
<dbReference type="GO" id="GO:0140673">
    <property type="term" value="P:transcription elongation-coupled chromatin remodeling"/>
    <property type="evidence" value="ECO:0007669"/>
    <property type="project" value="TreeGrafter"/>
</dbReference>
<dbReference type="GO" id="GO:0050661">
    <property type="term" value="F:NADP binding"/>
    <property type="evidence" value="ECO:0007669"/>
    <property type="project" value="InterPro"/>
</dbReference>
<dbReference type="GO" id="GO:0031491">
    <property type="term" value="F:nucleosome binding"/>
    <property type="evidence" value="ECO:0007669"/>
    <property type="project" value="TreeGrafter"/>
</dbReference>
<dbReference type="InterPro" id="IPR013328">
    <property type="entry name" value="6PGD_dom2"/>
</dbReference>
<dbReference type="Proteomes" id="UP000588098">
    <property type="component" value="Unassembled WGS sequence"/>
</dbReference>
<evidence type="ECO:0000313" key="3">
    <source>
        <dbReference type="EMBL" id="MBB5934016.1"/>
    </source>
</evidence>
<dbReference type="EMBL" id="JACHJL010000002">
    <property type="protein sequence ID" value="MBB5934016.1"/>
    <property type="molecule type" value="Genomic_DNA"/>
</dbReference>
<organism evidence="3 4">
    <name type="scientific">Streptomyces zagrosensis</name>
    <dbReference type="NCBI Taxonomy" id="1042984"/>
    <lineage>
        <taxon>Bacteria</taxon>
        <taxon>Bacillati</taxon>
        <taxon>Actinomycetota</taxon>
        <taxon>Actinomycetes</taxon>
        <taxon>Kitasatosporales</taxon>
        <taxon>Streptomycetaceae</taxon>
        <taxon>Streptomyces</taxon>
    </lineage>
</organism>
<dbReference type="AlphaFoldDB" id="A0A7W9Q5K8"/>
<feature type="domain" description="NADPH-dependent reductive aminase-like C-terminal" evidence="2">
    <location>
        <begin position="166"/>
        <end position="291"/>
    </location>
</feature>
<reference evidence="3 4" key="1">
    <citation type="submission" date="2020-08" db="EMBL/GenBank/DDBJ databases">
        <title>Genomic Encyclopedia of Type Strains, Phase III (KMG-III): the genomes of soil and plant-associated and newly described type strains.</title>
        <authorList>
            <person name="Whitman W."/>
        </authorList>
    </citation>
    <scope>NUCLEOTIDE SEQUENCE [LARGE SCALE GENOMIC DNA]</scope>
    <source>
        <strain evidence="3 4">CECT 8305</strain>
    </source>
</reference>
<dbReference type="PANTHER" id="PTHR43580:SF2">
    <property type="entry name" value="CYTOKINE-LIKE NUCLEAR FACTOR N-PAC"/>
    <property type="match status" value="1"/>
</dbReference>
<evidence type="ECO:0000259" key="2">
    <source>
        <dbReference type="Pfam" id="PF21761"/>
    </source>
</evidence>
<feature type="domain" description="6-phosphogluconate dehydrogenase NADP-binding" evidence="1">
    <location>
        <begin position="11"/>
        <end position="155"/>
    </location>
</feature>
<dbReference type="Gene3D" id="3.40.50.720">
    <property type="entry name" value="NAD(P)-binding Rossmann-like Domain"/>
    <property type="match status" value="1"/>
</dbReference>
<dbReference type="Pfam" id="PF03446">
    <property type="entry name" value="NAD_binding_2"/>
    <property type="match status" value="1"/>
</dbReference>
<dbReference type="Gene3D" id="1.10.1040.10">
    <property type="entry name" value="N-(1-d-carboxylethyl)-l-norvaline Dehydrogenase, domain 2"/>
    <property type="match status" value="1"/>
</dbReference>
<dbReference type="PANTHER" id="PTHR43580">
    <property type="entry name" value="OXIDOREDUCTASE GLYR1-RELATED"/>
    <property type="match status" value="1"/>
</dbReference>
<dbReference type="InterPro" id="IPR048666">
    <property type="entry name" value="RedAm-like_C"/>
</dbReference>
<dbReference type="RefSeq" id="WP_312866728.1">
    <property type="nucleotide sequence ID" value="NZ_JACHJL010000002.1"/>
</dbReference>
<keyword evidence="4" id="KW-1185">Reference proteome</keyword>
<gene>
    <name evidence="3" type="ORF">FHS42_001042</name>
</gene>
<dbReference type="GO" id="GO:0003677">
    <property type="term" value="F:DNA binding"/>
    <property type="evidence" value="ECO:0007669"/>
    <property type="project" value="TreeGrafter"/>
</dbReference>
<dbReference type="InterPro" id="IPR036291">
    <property type="entry name" value="NAD(P)-bd_dom_sf"/>
</dbReference>
<comment type="caution">
    <text evidence="3">The sequence shown here is derived from an EMBL/GenBank/DDBJ whole genome shotgun (WGS) entry which is preliminary data.</text>
</comment>
<evidence type="ECO:0000313" key="4">
    <source>
        <dbReference type="Proteomes" id="UP000588098"/>
    </source>
</evidence>
<evidence type="ECO:0000259" key="1">
    <source>
        <dbReference type="Pfam" id="PF03446"/>
    </source>
</evidence>
<proteinExistence type="predicted"/>
<dbReference type="SUPFAM" id="SSF51735">
    <property type="entry name" value="NAD(P)-binding Rossmann-fold domains"/>
    <property type="match status" value="1"/>
</dbReference>
<dbReference type="InterPro" id="IPR006115">
    <property type="entry name" value="6PGDH_NADP-bd"/>
</dbReference>
<sequence>MTAKSPEHTPVTVIGLGAMGRALAAAFVAGGHPTTVWNRTPGKAKELVAQGALEAADLTAAIEASPLIVVCVFDEAAVRELLTPVGSSLAGRTVAMLTTFTPKSAVETSAWLAEQQAGYLGGAVMAVPDMIGTPGSQLFYSGPKDLFDTYHKPLELLGVSRHVGEDPGTSALYETALLSGMYAMFAGFQHGAALIGTGGVSATEFAGYAVPFVQAMATMLPLDAEFIDKGDYTTDVQSLEFNRSALEHIVHVSQDQGIGTDVPGLIMELMDRQIRAGHGADSATRMFESIKHPQG</sequence>
<dbReference type="Pfam" id="PF21761">
    <property type="entry name" value="RedAm-like_C"/>
    <property type="match status" value="1"/>
</dbReference>
<protein>
    <submittedName>
        <fullName evidence="3">3-hydroxyisobutyrate dehydrogenase-like beta-hydroxyacid dehydrogenase</fullName>
    </submittedName>
</protein>
<accession>A0A7W9Q5K8</accession>
<dbReference type="InterPro" id="IPR051265">
    <property type="entry name" value="HIBADH-related_NP60_sf"/>
</dbReference>
<name>A0A7W9Q5K8_9ACTN</name>